<feature type="signal peptide" evidence="6">
    <location>
        <begin position="1"/>
        <end position="17"/>
    </location>
</feature>
<dbReference type="InterPro" id="IPR003343">
    <property type="entry name" value="Big_2"/>
</dbReference>
<dbReference type="RefSeq" id="WP_123637445.1">
    <property type="nucleotide sequence ID" value="NZ_RJUK01000001.1"/>
</dbReference>
<accession>A0A3N1P0N2</accession>
<comment type="similarity">
    <text evidence="1">Belongs to the pectinesterase family.</text>
</comment>
<dbReference type="Gene3D" id="2.60.40.1080">
    <property type="match status" value="1"/>
</dbReference>
<dbReference type="SMART" id="SM00635">
    <property type="entry name" value="BID_2"/>
    <property type="match status" value="1"/>
</dbReference>
<dbReference type="EMBL" id="RJUK01000001">
    <property type="protein sequence ID" value="ROQ20260.1"/>
    <property type="molecule type" value="Genomic_DNA"/>
</dbReference>
<dbReference type="SUPFAM" id="SSF51126">
    <property type="entry name" value="Pectin lyase-like"/>
    <property type="match status" value="1"/>
</dbReference>
<dbReference type="Gene3D" id="2.160.20.10">
    <property type="entry name" value="Single-stranded right-handed beta-helix, Pectin lyase-like"/>
    <property type="match status" value="1"/>
</dbReference>
<dbReference type="PROSITE" id="PS51257">
    <property type="entry name" value="PROKAR_LIPOPROTEIN"/>
    <property type="match status" value="1"/>
</dbReference>
<evidence type="ECO:0000256" key="1">
    <source>
        <dbReference type="ARBA" id="ARBA00008891"/>
    </source>
</evidence>
<dbReference type="GO" id="GO:0009279">
    <property type="term" value="C:cell outer membrane"/>
    <property type="evidence" value="ECO:0007669"/>
    <property type="project" value="TreeGrafter"/>
</dbReference>
<dbReference type="InterPro" id="IPR032812">
    <property type="entry name" value="SbsA_Ig"/>
</dbReference>
<dbReference type="Gene3D" id="2.60.120.560">
    <property type="entry name" value="Exo-inulinase, domain 1"/>
    <property type="match status" value="1"/>
</dbReference>
<gene>
    <name evidence="8" type="ORF">EDC38_0861</name>
</gene>
<dbReference type="InterPro" id="IPR011050">
    <property type="entry name" value="Pectin_lyase_fold/virulence"/>
</dbReference>
<keyword evidence="9" id="KW-1185">Reference proteome</keyword>
<feature type="domain" description="BIG2" evidence="7">
    <location>
        <begin position="268"/>
        <end position="349"/>
    </location>
</feature>
<dbReference type="Pfam" id="PF13205">
    <property type="entry name" value="Big_5"/>
    <property type="match status" value="1"/>
</dbReference>
<protein>
    <submittedName>
        <fullName evidence="8">Pectin methylesterase-like acyl-CoA thioesterase</fullName>
    </submittedName>
</protein>
<evidence type="ECO:0000313" key="9">
    <source>
        <dbReference type="Proteomes" id="UP000273643"/>
    </source>
</evidence>
<evidence type="ECO:0000256" key="6">
    <source>
        <dbReference type="SAM" id="SignalP"/>
    </source>
</evidence>
<name>A0A3N1P0N2_9GAMM</name>
<keyword evidence="2 6" id="KW-0732">Signal</keyword>
<evidence type="ECO:0000259" key="7">
    <source>
        <dbReference type="SMART" id="SM00635"/>
    </source>
</evidence>
<evidence type="ECO:0000256" key="4">
    <source>
        <dbReference type="ARBA" id="ARBA00023085"/>
    </source>
</evidence>
<organism evidence="8 9">
    <name type="scientific">Marinimicrobium koreense</name>
    <dbReference type="NCBI Taxonomy" id="306545"/>
    <lineage>
        <taxon>Bacteria</taxon>
        <taxon>Pseudomonadati</taxon>
        <taxon>Pseudomonadota</taxon>
        <taxon>Gammaproteobacteria</taxon>
        <taxon>Cellvibrionales</taxon>
        <taxon>Cellvibrionaceae</taxon>
        <taxon>Marinimicrobium</taxon>
    </lineage>
</organism>
<evidence type="ECO:0000256" key="3">
    <source>
        <dbReference type="ARBA" id="ARBA00022801"/>
    </source>
</evidence>
<dbReference type="InterPro" id="IPR000070">
    <property type="entry name" value="Pectinesterase_cat"/>
</dbReference>
<dbReference type="OrthoDB" id="5592990at2"/>
<proteinExistence type="inferred from homology"/>
<dbReference type="GO" id="GO:0042545">
    <property type="term" value="P:cell wall modification"/>
    <property type="evidence" value="ECO:0007669"/>
    <property type="project" value="InterPro"/>
</dbReference>
<dbReference type="InterPro" id="IPR010496">
    <property type="entry name" value="AL/BT2_dom"/>
</dbReference>
<dbReference type="InterPro" id="IPR013320">
    <property type="entry name" value="ConA-like_dom_sf"/>
</dbReference>
<keyword evidence="3" id="KW-0378">Hydrolase</keyword>
<keyword evidence="4" id="KW-0063">Aspartyl esterase</keyword>
<evidence type="ECO:0000256" key="5">
    <source>
        <dbReference type="SAM" id="MobiDB-lite"/>
    </source>
</evidence>
<comment type="caution">
    <text evidence="8">The sequence shown here is derived from an EMBL/GenBank/DDBJ whole genome shotgun (WGS) entry which is preliminary data.</text>
</comment>
<dbReference type="InterPro" id="IPR012334">
    <property type="entry name" value="Pectin_lyas_fold"/>
</dbReference>
<dbReference type="AlphaFoldDB" id="A0A3N1P0N2"/>
<evidence type="ECO:0000256" key="2">
    <source>
        <dbReference type="ARBA" id="ARBA00022729"/>
    </source>
</evidence>
<dbReference type="SUPFAM" id="SSF49899">
    <property type="entry name" value="Concanavalin A-like lectins/glucanases"/>
    <property type="match status" value="1"/>
</dbReference>
<dbReference type="Proteomes" id="UP000273643">
    <property type="component" value="Unassembled WGS sequence"/>
</dbReference>
<evidence type="ECO:0000313" key="8">
    <source>
        <dbReference type="EMBL" id="ROQ20260.1"/>
    </source>
</evidence>
<feature type="chain" id="PRO_5018059843" evidence="6">
    <location>
        <begin position="18"/>
        <end position="819"/>
    </location>
</feature>
<feature type="region of interest" description="Disordered" evidence="5">
    <location>
        <begin position="19"/>
        <end position="48"/>
    </location>
</feature>
<dbReference type="Pfam" id="PF01095">
    <property type="entry name" value="Pectinesterase"/>
    <property type="match status" value="1"/>
</dbReference>
<reference evidence="8 9" key="1">
    <citation type="submission" date="2018-11" db="EMBL/GenBank/DDBJ databases">
        <title>Genomic Encyclopedia of Type Strains, Phase IV (KMG-IV): sequencing the most valuable type-strain genomes for metagenomic binning, comparative biology and taxonomic classification.</title>
        <authorList>
            <person name="Goeker M."/>
        </authorList>
    </citation>
    <scope>NUCLEOTIDE SEQUENCE [LARGE SCALE GENOMIC DNA]</scope>
    <source>
        <strain evidence="8 9">DSM 16974</strain>
    </source>
</reference>
<sequence length="819" mass="88336">MNQPKWLYVLLLSSALAACGGSSSPENGSSSSSSSSSNPASSSSASASSEPASTVFVCPESGLYFCDDFSDGTADQWVLQSSPDNPEGEPNGTFDVVEDGDNHVLRFTAASQGGELAFIDVNALEIPSEDYYVEARIRPRENSTTGNKFLYLVARYHSEGNWYAAGLNVQNNTDSTKVEIAKSVDGTIDRPVQVGREIVQGPRDTLEGGQWYTVRFELIGDTLTVYFNGENVGSHTDTDYTGIGDIGLFTANKSFEIDDVVIGDPANKPVQLTIDPASNEWIAEAQTDDYVIDVTAVQSNGDPDTFSVESSNTAVVGVDVQGNQVHLSPLAEGEATVTFTSGSDATLVRTIEATITPAFVQPTAVYDLAERVVPAVGATDILRDTRIKLTFDDVPTLGAAGSARIYRASDDAVIDNISVLGEQDSLQSADRARTLNTEQIWVEGNSVVIAPHYGVLEPGETYYVAIADGVIDGTLNGAEFEGLGKDAAWTFSTTADAPSGNELTVAESGEADFRTVQGALSYAMLELGKDDAVTVNVMNGTYREPLYLRNKNNLTLRGESRENTRIEYRNNEQLNGGTSGRPLFLVESADMLVLEHLTIENTTLIGDGGQAETIYFNSSHRLVAKDAAFLSEQDTLLLKGYSWFYESLVAGNVDYIWGYVEAALFENSEIRTVGRSDGGSGGYILQARTPDSVKGFVFLNSELTRGEGPTGANVADNTFALARSGGSQDYFDNVVFINTRMDDHIRSSAWHTDPTPNPATATATNGWREYNSMDINGDPLDTSGWVSYSLTEEEYEAEFSTREKIFSTFNNGEGWSPLP</sequence>
<dbReference type="PANTHER" id="PTHR31321">
    <property type="entry name" value="ACYL-COA THIOESTER HYDROLASE YBHC-RELATED"/>
    <property type="match status" value="1"/>
</dbReference>
<dbReference type="PANTHER" id="PTHR31321:SF57">
    <property type="entry name" value="PECTINESTERASE 53-RELATED"/>
    <property type="match status" value="1"/>
</dbReference>
<dbReference type="GO" id="GO:0030599">
    <property type="term" value="F:pectinesterase activity"/>
    <property type="evidence" value="ECO:0007669"/>
    <property type="project" value="InterPro"/>
</dbReference>
<dbReference type="Pfam" id="PF06439">
    <property type="entry name" value="3keto-disac_hyd"/>
    <property type="match status" value="1"/>
</dbReference>